<reference evidence="2 3" key="1">
    <citation type="journal article" date="2018" name="J. Microbiol.">
        <title>Bacillus spongiae sp. nov., isolated from sponge of Jeju Island.</title>
        <authorList>
            <person name="Lee G.E."/>
            <person name="Im W.T."/>
            <person name="Park J.S."/>
        </authorList>
    </citation>
    <scope>NUCLEOTIDE SEQUENCE [LARGE SCALE GENOMIC DNA]</scope>
    <source>
        <strain evidence="2 3">135PIL107-10</strain>
    </source>
</reference>
<dbReference type="PANTHER" id="PTHR33434:SF2">
    <property type="entry name" value="FATTY ACID-BINDING PROTEIN TM_1468"/>
    <property type="match status" value="1"/>
</dbReference>
<sequence length="282" mass="31682">MGISKKIVWITDSLSTLSEEFIKKHQIEVIPLNVIFGDTSYKENIDITAEQYYEKLSKSPTLPKTSQPAIGEFVERFKNLKEKYDYGIAIHASSALTGTYQGSVMAAEMVDFPVEVIDSKVGSFALGKMIERGIQLEQAGESYEKIVDYLHTLPDKARLYLVPGSLEQLHKGGRVSTTQTIIGNLIKLKLIIKFEDGKAVLSEKIRSYKKVKKRLYEIFDEASHMIKEASVVHGNDLVNAEEWKKELQQIYPHIKFSTTILSPVAGTHTGQDTIGLTWINEG</sequence>
<dbReference type="PROSITE" id="PS51482">
    <property type="entry name" value="DEGV"/>
    <property type="match status" value="1"/>
</dbReference>
<dbReference type="RefSeq" id="WP_336585788.1">
    <property type="nucleotide sequence ID" value="NZ_JBBAXC010000003.1"/>
</dbReference>
<dbReference type="Proteomes" id="UP001312865">
    <property type="component" value="Unassembled WGS sequence"/>
</dbReference>
<evidence type="ECO:0000256" key="1">
    <source>
        <dbReference type="ARBA" id="ARBA00023121"/>
    </source>
</evidence>
<dbReference type="InterPro" id="IPR043168">
    <property type="entry name" value="DegV_C"/>
</dbReference>
<comment type="caution">
    <text evidence="2">The sequence shown here is derived from an EMBL/GenBank/DDBJ whole genome shotgun (WGS) entry which is preliminary data.</text>
</comment>
<organism evidence="2 3">
    <name type="scientific">Bacillus spongiae</name>
    <dbReference type="NCBI Taxonomy" id="2683610"/>
    <lineage>
        <taxon>Bacteria</taxon>
        <taxon>Bacillati</taxon>
        <taxon>Bacillota</taxon>
        <taxon>Bacilli</taxon>
        <taxon>Bacillales</taxon>
        <taxon>Bacillaceae</taxon>
        <taxon>Bacillus</taxon>
    </lineage>
</organism>
<evidence type="ECO:0000313" key="2">
    <source>
        <dbReference type="EMBL" id="MEI5906355.1"/>
    </source>
</evidence>
<evidence type="ECO:0000313" key="3">
    <source>
        <dbReference type="Proteomes" id="UP001312865"/>
    </source>
</evidence>
<keyword evidence="3" id="KW-1185">Reference proteome</keyword>
<dbReference type="Gene3D" id="3.40.50.10170">
    <property type="match status" value="1"/>
</dbReference>
<dbReference type="SUPFAM" id="SSF82549">
    <property type="entry name" value="DAK1/DegV-like"/>
    <property type="match status" value="1"/>
</dbReference>
<keyword evidence="1" id="KW-0446">Lipid-binding</keyword>
<dbReference type="PANTHER" id="PTHR33434">
    <property type="entry name" value="DEGV DOMAIN-CONTAINING PROTEIN DR_1986-RELATED"/>
    <property type="match status" value="1"/>
</dbReference>
<dbReference type="Gene3D" id="3.30.1180.10">
    <property type="match status" value="1"/>
</dbReference>
<dbReference type="InterPro" id="IPR003797">
    <property type="entry name" value="DegV"/>
</dbReference>
<dbReference type="Pfam" id="PF02645">
    <property type="entry name" value="DegV"/>
    <property type="match status" value="1"/>
</dbReference>
<proteinExistence type="predicted"/>
<protein>
    <submittedName>
        <fullName evidence="2">DegV family protein</fullName>
    </submittedName>
</protein>
<dbReference type="EMBL" id="JBBAXC010000003">
    <property type="protein sequence ID" value="MEI5906355.1"/>
    <property type="molecule type" value="Genomic_DNA"/>
</dbReference>
<gene>
    <name evidence="2" type="ORF">WAK64_04720</name>
</gene>
<name>A0ABU8HAQ6_9BACI</name>
<dbReference type="InterPro" id="IPR050270">
    <property type="entry name" value="DegV_domain_contain"/>
</dbReference>
<dbReference type="NCBIfam" id="TIGR00762">
    <property type="entry name" value="DegV"/>
    <property type="match status" value="1"/>
</dbReference>
<accession>A0ABU8HAQ6</accession>